<evidence type="ECO:0000256" key="1">
    <source>
        <dbReference type="SAM" id="MobiDB-lite"/>
    </source>
</evidence>
<organism evidence="3 4">
    <name type="scientific">Aspergillus tanneri</name>
    <dbReference type="NCBI Taxonomy" id="1220188"/>
    <lineage>
        <taxon>Eukaryota</taxon>
        <taxon>Fungi</taxon>
        <taxon>Dikarya</taxon>
        <taxon>Ascomycota</taxon>
        <taxon>Pezizomycotina</taxon>
        <taxon>Eurotiomycetes</taxon>
        <taxon>Eurotiomycetidae</taxon>
        <taxon>Eurotiales</taxon>
        <taxon>Aspergillaceae</taxon>
        <taxon>Aspergillus</taxon>
        <taxon>Aspergillus subgen. Circumdati</taxon>
    </lineage>
</organism>
<evidence type="ECO:0000313" key="2">
    <source>
        <dbReference type="EMBL" id="KAA8643069.1"/>
    </source>
</evidence>
<comment type="caution">
    <text evidence="3">The sequence shown here is derived from an EMBL/GenBank/DDBJ whole genome shotgun (WGS) entry which is preliminary data.</text>
</comment>
<dbReference type="AlphaFoldDB" id="A0A4S3J9F9"/>
<dbReference type="Proteomes" id="UP000308092">
    <property type="component" value="Unassembled WGS sequence"/>
</dbReference>
<feature type="compositionally biased region" description="Low complexity" evidence="1">
    <location>
        <begin position="15"/>
        <end position="24"/>
    </location>
</feature>
<dbReference type="GeneID" id="54332533"/>
<sequence length="404" mass="43935">MAFRSEPLSVHPFRSSSSSSSAAAPVFVRQSDHQAHHLSRDESTLDESTRAYRTTALRQSNGTPKSAVQSWKNRQAFHPGIRPSTLASQPVLVRAYSGGPEDSSPAPTMSLRRSFPFVRGSRPQRRVPMFPSDEEFSIDGILRAIEPNIRTTLDSIGEICGRSKLSLANEYGSHIAPLGEIRAPPGGLLTVEETSSDHERQASDNVVIYDDENSVTDGRDHISFSHYGYFEHARPPMTTAPPYRGFQRATLPAGDVSSMPGESTTLRSARFNPISDPNAALRPSATSGESTSQRRSYGRALLGRELGSDRTQGILTPALVSEILLDAQADGRPGADILGDRRNSPGGAHQPSTIVDVRALFGWLMHFAGHGTDSGESNLTAEMRLRAMLERPREQVLSDVHSIG</sequence>
<proteinExistence type="predicted"/>
<dbReference type="EMBL" id="SOSA01000396">
    <property type="protein sequence ID" value="THC91650.1"/>
    <property type="molecule type" value="Genomic_DNA"/>
</dbReference>
<gene>
    <name evidence="2" type="ORF">ATNIH1004_009831</name>
    <name evidence="3" type="ORF">EYZ11_008898</name>
</gene>
<protein>
    <submittedName>
        <fullName evidence="3">Uncharacterized protein</fullName>
    </submittedName>
</protein>
<feature type="compositionally biased region" description="Polar residues" evidence="1">
    <location>
        <begin position="284"/>
        <end position="295"/>
    </location>
</feature>
<feature type="region of interest" description="Disordered" evidence="1">
    <location>
        <begin position="271"/>
        <end position="296"/>
    </location>
</feature>
<name>A0A4S3J9F9_9EURO</name>
<dbReference type="OrthoDB" id="5339332at2759"/>
<dbReference type="STRING" id="1220188.A0A4S3J9F9"/>
<dbReference type="VEuPathDB" id="FungiDB:EYZ11_008898"/>
<dbReference type="Proteomes" id="UP000324241">
    <property type="component" value="Unassembled WGS sequence"/>
</dbReference>
<evidence type="ECO:0000313" key="3">
    <source>
        <dbReference type="EMBL" id="THC91650.1"/>
    </source>
</evidence>
<reference evidence="2 5" key="2">
    <citation type="submission" date="2019-08" db="EMBL/GenBank/DDBJ databases">
        <title>The genome sequence of a newly discovered highly antifungal drug resistant Aspergillus species, Aspergillus tanneri NIH 1004.</title>
        <authorList>
            <person name="Mounaud S."/>
            <person name="Singh I."/>
            <person name="Joardar V."/>
            <person name="Pakala S."/>
            <person name="Pakala S."/>
            <person name="Venepally P."/>
            <person name="Chung J.K."/>
            <person name="Losada L."/>
            <person name="Nierman W.C."/>
        </authorList>
    </citation>
    <scope>NUCLEOTIDE SEQUENCE [LARGE SCALE GENOMIC DNA]</scope>
    <source>
        <strain evidence="2 5">NIH1004</strain>
    </source>
</reference>
<keyword evidence="4" id="KW-1185">Reference proteome</keyword>
<dbReference type="EMBL" id="QUQM01000005">
    <property type="protein sequence ID" value="KAA8643069.1"/>
    <property type="molecule type" value="Genomic_DNA"/>
</dbReference>
<accession>A0A4S3J9F9</accession>
<feature type="compositionally biased region" description="Basic and acidic residues" evidence="1">
    <location>
        <begin position="30"/>
        <end position="49"/>
    </location>
</feature>
<dbReference type="RefSeq" id="XP_033422431.1">
    <property type="nucleotide sequence ID" value="XM_033574413.1"/>
</dbReference>
<reference evidence="3 4" key="1">
    <citation type="submission" date="2019-03" db="EMBL/GenBank/DDBJ databases">
        <title>The genome sequence of a newly discovered highly antifungal drug resistant Aspergillus species, Aspergillus tanneri NIH 1004.</title>
        <authorList>
            <person name="Mounaud S."/>
            <person name="Singh I."/>
            <person name="Joardar V."/>
            <person name="Pakala S."/>
            <person name="Pakala S."/>
            <person name="Venepally P."/>
            <person name="Hoover J."/>
            <person name="Nierman W."/>
            <person name="Chung J."/>
            <person name="Losada L."/>
        </authorList>
    </citation>
    <scope>NUCLEOTIDE SEQUENCE [LARGE SCALE GENOMIC DNA]</scope>
    <source>
        <strain evidence="3 4">NIH1004</strain>
    </source>
</reference>
<evidence type="ECO:0000313" key="5">
    <source>
        <dbReference type="Proteomes" id="UP000324241"/>
    </source>
</evidence>
<evidence type="ECO:0000313" key="4">
    <source>
        <dbReference type="Proteomes" id="UP000308092"/>
    </source>
</evidence>
<feature type="region of interest" description="Disordered" evidence="1">
    <location>
        <begin position="1"/>
        <end position="49"/>
    </location>
</feature>